<evidence type="ECO:0000256" key="4">
    <source>
        <dbReference type="SAM" id="Phobius"/>
    </source>
</evidence>
<evidence type="ECO:0000256" key="2">
    <source>
        <dbReference type="SAM" id="Coils"/>
    </source>
</evidence>
<gene>
    <name evidence="6" type="ORF">GPAL_1883</name>
</gene>
<feature type="coiled-coil region" evidence="2">
    <location>
        <begin position="193"/>
        <end position="220"/>
    </location>
</feature>
<dbReference type="PANTHER" id="PTHR30469">
    <property type="entry name" value="MULTIDRUG RESISTANCE PROTEIN MDTA"/>
    <property type="match status" value="1"/>
</dbReference>
<evidence type="ECO:0000256" key="1">
    <source>
        <dbReference type="ARBA" id="ARBA00009477"/>
    </source>
</evidence>
<comment type="similarity">
    <text evidence="1">Belongs to the membrane fusion protein (MFP) (TC 8.A.1) family.</text>
</comment>
<name>K6Y7J6_9ALTE</name>
<sequence length="423" mass="46236">MSINTGPDGSNPLSPGLHSEQASTRPSYQNMKAQNQINEINHINSGKFSLLVLCVSSFLLLIVLILFSGDKTATAFADEQSLVIQNAKVNVQSISIQPSYIKQRKVYGLIESAKQANLGFELSGVIDETLVVEGERVVKGQVLATLDKQRLFAQKKELDATLVKAKADATLASLSAKRTAELVKKRLEPEQRLDEAIANLDAANALVNEVKARHESLDVELRKSSLIAPFSGQVVQQLLDLGTVVTTGQAVFSLMAEMDLEARIGLPTRSPLALNLGERYELSYEGETLPAILISIAKQRNRATRAVDALFKIDAKMAQKRYLMSGDLVSLSVDVQIEKQGVWIPMSALSNGVRGLWTLFIIDKSSGSQIIQPRSVYVEYMEQERAFVSGAIAQGELLVVSGLHRLTPNQVVQNVQVINTARN</sequence>
<keyword evidence="4" id="KW-0472">Membrane</keyword>
<feature type="transmembrane region" description="Helical" evidence="4">
    <location>
        <begin position="48"/>
        <end position="67"/>
    </location>
</feature>
<dbReference type="InterPro" id="IPR058647">
    <property type="entry name" value="BSH_CzcB-like"/>
</dbReference>
<dbReference type="Gene3D" id="2.40.420.20">
    <property type="match status" value="1"/>
</dbReference>
<dbReference type="NCBIfam" id="TIGR01730">
    <property type="entry name" value="RND_mfp"/>
    <property type="match status" value="1"/>
</dbReference>
<keyword evidence="4" id="KW-0812">Transmembrane</keyword>
<evidence type="ECO:0000256" key="3">
    <source>
        <dbReference type="SAM" id="MobiDB-lite"/>
    </source>
</evidence>
<dbReference type="GO" id="GO:0015562">
    <property type="term" value="F:efflux transmembrane transporter activity"/>
    <property type="evidence" value="ECO:0007669"/>
    <property type="project" value="TreeGrafter"/>
</dbReference>
<feature type="region of interest" description="Disordered" evidence="3">
    <location>
        <begin position="1"/>
        <end position="27"/>
    </location>
</feature>
<dbReference type="STRING" id="1121922.GCA_000428905_01131"/>
<dbReference type="Gene3D" id="1.10.287.470">
    <property type="entry name" value="Helix hairpin bin"/>
    <property type="match status" value="1"/>
</dbReference>
<keyword evidence="2" id="KW-0175">Coiled coil</keyword>
<evidence type="ECO:0000313" key="6">
    <source>
        <dbReference type="EMBL" id="GAC28744.1"/>
    </source>
</evidence>
<evidence type="ECO:0000259" key="5">
    <source>
        <dbReference type="Pfam" id="PF25973"/>
    </source>
</evidence>
<protein>
    <recommendedName>
        <fullName evidence="5">CzcB-like barrel-sandwich hybrid domain-containing protein</fullName>
    </recommendedName>
</protein>
<feature type="compositionally biased region" description="Polar residues" evidence="3">
    <location>
        <begin position="1"/>
        <end position="13"/>
    </location>
</feature>
<evidence type="ECO:0000313" key="7">
    <source>
        <dbReference type="Proteomes" id="UP000006251"/>
    </source>
</evidence>
<reference evidence="7" key="1">
    <citation type="journal article" date="2014" name="Environ. Microbiol.">
        <title>Comparative genomics of the marine bacterial genus Glaciecola reveals the high degree of genomic diversity and genomic characteristic for cold adaptation.</title>
        <authorList>
            <person name="Qin Q.L."/>
            <person name="Xie B.B."/>
            <person name="Yu Y."/>
            <person name="Shu Y.L."/>
            <person name="Rong J.C."/>
            <person name="Zhang Y.J."/>
            <person name="Zhao D.L."/>
            <person name="Chen X.L."/>
            <person name="Zhang X.Y."/>
            <person name="Chen B."/>
            <person name="Zhou B.C."/>
            <person name="Zhang Y.Z."/>
        </authorList>
    </citation>
    <scope>NUCLEOTIDE SEQUENCE [LARGE SCALE GENOMIC DNA]</scope>
    <source>
        <strain evidence="7">ACAM 615</strain>
    </source>
</reference>
<dbReference type="RefSeq" id="WP_006011096.1">
    <property type="nucleotide sequence ID" value="NZ_AUAV01000005.1"/>
</dbReference>
<keyword evidence="4" id="KW-1133">Transmembrane helix</keyword>
<dbReference type="GO" id="GO:1990281">
    <property type="term" value="C:efflux pump complex"/>
    <property type="evidence" value="ECO:0007669"/>
    <property type="project" value="TreeGrafter"/>
</dbReference>
<proteinExistence type="inferred from homology"/>
<dbReference type="InterPro" id="IPR006143">
    <property type="entry name" value="RND_pump_MFP"/>
</dbReference>
<dbReference type="AlphaFoldDB" id="K6Y7J6"/>
<organism evidence="6 7">
    <name type="scientific">Brumicola pallidula DSM 14239 = ACAM 615</name>
    <dbReference type="NCBI Taxonomy" id="1121922"/>
    <lineage>
        <taxon>Bacteria</taxon>
        <taxon>Pseudomonadati</taxon>
        <taxon>Pseudomonadota</taxon>
        <taxon>Gammaproteobacteria</taxon>
        <taxon>Alteromonadales</taxon>
        <taxon>Alteromonadaceae</taxon>
        <taxon>Brumicola</taxon>
    </lineage>
</organism>
<dbReference type="SUPFAM" id="SSF111369">
    <property type="entry name" value="HlyD-like secretion proteins"/>
    <property type="match status" value="1"/>
</dbReference>
<dbReference type="Gene3D" id="2.40.50.100">
    <property type="match status" value="1"/>
</dbReference>
<feature type="domain" description="CzcB-like barrel-sandwich hybrid" evidence="5">
    <location>
        <begin position="121"/>
        <end position="254"/>
    </location>
</feature>
<dbReference type="PANTHER" id="PTHR30469:SF11">
    <property type="entry name" value="BLL4320 PROTEIN"/>
    <property type="match status" value="1"/>
</dbReference>
<dbReference type="Pfam" id="PF25973">
    <property type="entry name" value="BSH_CzcB"/>
    <property type="match status" value="1"/>
</dbReference>
<accession>K6Y7J6</accession>
<keyword evidence="7" id="KW-1185">Reference proteome</keyword>
<dbReference type="Proteomes" id="UP000006251">
    <property type="component" value="Unassembled WGS sequence"/>
</dbReference>
<comment type="caution">
    <text evidence="6">The sequence shown here is derived from an EMBL/GenBank/DDBJ whole genome shotgun (WGS) entry which is preliminary data.</text>
</comment>
<dbReference type="EMBL" id="BAEQ01000029">
    <property type="protein sequence ID" value="GAC28744.1"/>
    <property type="molecule type" value="Genomic_DNA"/>
</dbReference>